<proteinExistence type="predicted"/>
<comment type="caution">
    <text evidence="1">The sequence shown here is derived from an EMBL/GenBank/DDBJ whole genome shotgun (WGS) entry which is preliminary data.</text>
</comment>
<dbReference type="EMBL" id="QHJQ01000001">
    <property type="protein sequence ID" value="PXA05733.1"/>
    <property type="molecule type" value="Genomic_DNA"/>
</dbReference>
<reference evidence="1 2" key="1">
    <citation type="submission" date="2018-05" db="EMBL/GenBank/DDBJ databases">
        <title>Coraliomargarita sinensis sp. nov., isolated from a marine solar saltern.</title>
        <authorList>
            <person name="Zhou L.Y."/>
        </authorList>
    </citation>
    <scope>NUCLEOTIDE SEQUENCE [LARGE SCALE GENOMIC DNA]</scope>
    <source>
        <strain evidence="1 2">WN38</strain>
    </source>
</reference>
<organism evidence="1 2">
    <name type="scientific">Coraliomargarita sinensis</name>
    <dbReference type="NCBI Taxonomy" id="2174842"/>
    <lineage>
        <taxon>Bacteria</taxon>
        <taxon>Pseudomonadati</taxon>
        <taxon>Verrucomicrobiota</taxon>
        <taxon>Opitutia</taxon>
        <taxon>Puniceicoccales</taxon>
        <taxon>Coraliomargaritaceae</taxon>
        <taxon>Coraliomargarita</taxon>
    </lineage>
</organism>
<evidence type="ECO:0000313" key="2">
    <source>
        <dbReference type="Proteomes" id="UP000247099"/>
    </source>
</evidence>
<protein>
    <submittedName>
        <fullName evidence="1">Uncharacterized protein</fullName>
    </submittedName>
</protein>
<dbReference type="AlphaFoldDB" id="A0A317ZNC5"/>
<dbReference type="InParanoid" id="A0A317ZNC5"/>
<keyword evidence="2" id="KW-1185">Reference proteome</keyword>
<evidence type="ECO:0000313" key="1">
    <source>
        <dbReference type="EMBL" id="PXA05733.1"/>
    </source>
</evidence>
<accession>A0A317ZNC5</accession>
<name>A0A317ZNC5_9BACT</name>
<dbReference type="Proteomes" id="UP000247099">
    <property type="component" value="Unassembled WGS sequence"/>
</dbReference>
<gene>
    <name evidence="1" type="ORF">DDZ13_02360</name>
</gene>
<sequence length="218" mass="25628">MFLGVEFFLTQPRRWRVFLIHLNAMKTLQRRALRRPNQALPQELLTRLKLIKSQEKYRDQVDTLSVAFPHKEDAVIRWYLQHQDMPYLHIIETYDHGNEMLVHVLLPRWRSVLKMEKLYSEWSLESLTPESEVENVLPSRFRDGEGWMMKPASPAQISTLARQLRLPAQAFPKLTAFNVQVLIQSTLIIRHLPVVCRMIAEVEHLGRIPTARKGFRAA</sequence>